<reference evidence="8" key="1">
    <citation type="submission" date="2016-10" db="EMBL/GenBank/DDBJ databases">
        <authorList>
            <person name="Varghese N."/>
            <person name="Submissions S."/>
        </authorList>
    </citation>
    <scope>NUCLEOTIDE SEQUENCE [LARGE SCALE GENOMIC DNA]</scope>
    <source>
        <strain evidence="8">GAS369</strain>
    </source>
</reference>
<dbReference type="Gene3D" id="3.60.21.10">
    <property type="match status" value="2"/>
</dbReference>
<dbReference type="Pfam" id="PF00149">
    <property type="entry name" value="Metallophos"/>
    <property type="match status" value="1"/>
</dbReference>
<keyword evidence="5" id="KW-0812">Transmembrane</keyword>
<evidence type="ECO:0000313" key="8">
    <source>
        <dbReference type="Proteomes" id="UP000243904"/>
    </source>
</evidence>
<proteinExistence type="inferred from homology"/>
<feature type="transmembrane region" description="Helical" evidence="5">
    <location>
        <begin position="189"/>
        <end position="215"/>
    </location>
</feature>
<keyword evidence="5" id="KW-0472">Membrane</keyword>
<gene>
    <name evidence="7" type="ORF">SAMN05444158_3095</name>
</gene>
<dbReference type="GO" id="GO:0016787">
    <property type="term" value="F:hydrolase activity"/>
    <property type="evidence" value="ECO:0007669"/>
    <property type="project" value="UniProtKB-KW"/>
</dbReference>
<evidence type="ECO:0000256" key="1">
    <source>
        <dbReference type="ARBA" id="ARBA00022723"/>
    </source>
</evidence>
<evidence type="ECO:0000256" key="5">
    <source>
        <dbReference type="SAM" id="Phobius"/>
    </source>
</evidence>
<dbReference type="Proteomes" id="UP000243904">
    <property type="component" value="Chromosome I"/>
</dbReference>
<feature type="domain" description="Calcineurin-like phosphoesterase" evidence="6">
    <location>
        <begin position="239"/>
        <end position="414"/>
    </location>
</feature>
<evidence type="ECO:0000313" key="7">
    <source>
        <dbReference type="EMBL" id="SDS75734.1"/>
    </source>
</evidence>
<dbReference type="EMBL" id="LT629750">
    <property type="protein sequence ID" value="SDS75734.1"/>
    <property type="molecule type" value="Genomic_DNA"/>
</dbReference>
<sequence>MNPVIDPRGGDVEDDASSTKRRSLLSLAGSLLAEISLPKLVLSWTMLFVVPGLLLGLAPLVASAWVSLVSRKVTSPLLGIWPALLLLAVLAIGLFGVRSLFRMAESSFWSLNSLAVEPIYVACREGLRHFVEKLLQSRLSGSQLATLRAGTAGVAGIIIFAVALAVLAACWPSSRWLGNFADLASPHDLVSVALANSIVLVAAYLAVAALVWAFADATMPQLRDFGGFPADAYADQTWRIAHLSDIHVVGERYGFRIESGRAGPRGNERLHRLLALLDVIHANNPLDTILVTGDMTDAGRSAEWSELLDALMAYPQLAERILILPGNHDLNIVDRANPARLDLPTSPNRKLRRLRFLSAVDALHGERVRLIDQTARCLAGSLSEALKPHRTEMAKFAEVGRPRLSTNLNELWAAVFPMVLPPDRDDGLGIILLDSNADTHFSFTNALGMISVEQVRGIEIAAAQYPQACWIIALHHHVIEYPKVAKVLSERIGTALVNGNWFVRRLRTLGGRAVLMHGHRHIDWIGKCAGLVIVSAPSPVMEATDGVSTYFYIHTVARTGAQFGLLTPERVVVDG</sequence>
<evidence type="ECO:0000259" key="6">
    <source>
        <dbReference type="Pfam" id="PF00149"/>
    </source>
</evidence>
<keyword evidence="8" id="KW-1185">Reference proteome</keyword>
<accession>A0A1H1UT15</accession>
<evidence type="ECO:0000256" key="3">
    <source>
        <dbReference type="ARBA" id="ARBA00023004"/>
    </source>
</evidence>
<keyword evidence="2" id="KW-0378">Hydrolase</keyword>
<feature type="transmembrane region" description="Helical" evidence="5">
    <location>
        <begin position="78"/>
        <end position="97"/>
    </location>
</feature>
<comment type="similarity">
    <text evidence="4">Belongs to the cyclic nucleotide phosphodiesterase class-III family.</text>
</comment>
<dbReference type="SUPFAM" id="SSF56300">
    <property type="entry name" value="Metallo-dependent phosphatases"/>
    <property type="match status" value="1"/>
</dbReference>
<keyword evidence="5" id="KW-1133">Transmembrane helix</keyword>
<name>A0A1H1UT15_9BRAD</name>
<feature type="transmembrane region" description="Helical" evidence="5">
    <location>
        <begin position="145"/>
        <end position="169"/>
    </location>
</feature>
<evidence type="ECO:0000256" key="4">
    <source>
        <dbReference type="ARBA" id="ARBA00025742"/>
    </source>
</evidence>
<feature type="transmembrane region" description="Helical" evidence="5">
    <location>
        <begin position="40"/>
        <end position="66"/>
    </location>
</feature>
<dbReference type="AlphaFoldDB" id="A0A1H1UT15"/>
<dbReference type="PANTHER" id="PTHR42988">
    <property type="entry name" value="PHOSPHOHYDROLASE"/>
    <property type="match status" value="1"/>
</dbReference>
<evidence type="ECO:0000256" key="2">
    <source>
        <dbReference type="ARBA" id="ARBA00022801"/>
    </source>
</evidence>
<dbReference type="InterPro" id="IPR050884">
    <property type="entry name" value="CNP_phosphodiesterase-III"/>
</dbReference>
<dbReference type="PANTHER" id="PTHR42988:SF2">
    <property type="entry name" value="CYCLIC NUCLEOTIDE PHOSPHODIESTERASE CBUA0032-RELATED"/>
    <property type="match status" value="1"/>
</dbReference>
<organism evidence="7 8">
    <name type="scientific">Bradyrhizobium canariense</name>
    <dbReference type="NCBI Taxonomy" id="255045"/>
    <lineage>
        <taxon>Bacteria</taxon>
        <taxon>Pseudomonadati</taxon>
        <taxon>Pseudomonadota</taxon>
        <taxon>Alphaproteobacteria</taxon>
        <taxon>Hyphomicrobiales</taxon>
        <taxon>Nitrobacteraceae</taxon>
        <taxon>Bradyrhizobium</taxon>
    </lineage>
</organism>
<dbReference type="GO" id="GO:0046872">
    <property type="term" value="F:metal ion binding"/>
    <property type="evidence" value="ECO:0007669"/>
    <property type="project" value="UniProtKB-KW"/>
</dbReference>
<keyword evidence="3" id="KW-0408">Iron</keyword>
<dbReference type="InterPro" id="IPR029052">
    <property type="entry name" value="Metallo-depent_PP-like"/>
</dbReference>
<keyword evidence="1" id="KW-0479">Metal-binding</keyword>
<dbReference type="RefSeq" id="WP_146687870.1">
    <property type="nucleotide sequence ID" value="NZ_LT629750.1"/>
</dbReference>
<dbReference type="InterPro" id="IPR004843">
    <property type="entry name" value="Calcineurin-like_PHP"/>
</dbReference>
<protein>
    <submittedName>
        <fullName evidence="7">Calcineurin-like phosphoesterase</fullName>
    </submittedName>
</protein>